<organism evidence="1 2">
    <name type="scientific">Laccaria amethystina LaAM-08-1</name>
    <dbReference type="NCBI Taxonomy" id="1095629"/>
    <lineage>
        <taxon>Eukaryota</taxon>
        <taxon>Fungi</taxon>
        <taxon>Dikarya</taxon>
        <taxon>Basidiomycota</taxon>
        <taxon>Agaricomycotina</taxon>
        <taxon>Agaricomycetes</taxon>
        <taxon>Agaricomycetidae</taxon>
        <taxon>Agaricales</taxon>
        <taxon>Agaricineae</taxon>
        <taxon>Hydnangiaceae</taxon>
        <taxon>Laccaria</taxon>
    </lineage>
</organism>
<accession>A0A0C9XVC5</accession>
<reference evidence="1 2" key="1">
    <citation type="submission" date="2014-04" db="EMBL/GenBank/DDBJ databases">
        <authorList>
            <consortium name="DOE Joint Genome Institute"/>
            <person name="Kuo A."/>
            <person name="Kohler A."/>
            <person name="Nagy L.G."/>
            <person name="Floudas D."/>
            <person name="Copeland A."/>
            <person name="Barry K.W."/>
            <person name="Cichocki N."/>
            <person name="Veneault-Fourrey C."/>
            <person name="LaButti K."/>
            <person name="Lindquist E.A."/>
            <person name="Lipzen A."/>
            <person name="Lundell T."/>
            <person name="Morin E."/>
            <person name="Murat C."/>
            <person name="Sun H."/>
            <person name="Tunlid A."/>
            <person name="Henrissat B."/>
            <person name="Grigoriev I.V."/>
            <person name="Hibbett D.S."/>
            <person name="Martin F."/>
            <person name="Nordberg H.P."/>
            <person name="Cantor M.N."/>
            <person name="Hua S.X."/>
        </authorList>
    </citation>
    <scope>NUCLEOTIDE SEQUENCE [LARGE SCALE GENOMIC DNA]</scope>
    <source>
        <strain evidence="1 2">LaAM-08-1</strain>
    </source>
</reference>
<evidence type="ECO:0000313" key="2">
    <source>
        <dbReference type="Proteomes" id="UP000054477"/>
    </source>
</evidence>
<keyword evidence="2" id="KW-1185">Reference proteome</keyword>
<gene>
    <name evidence="1" type="ORF">K443DRAFT_564301</name>
</gene>
<dbReference type="AlphaFoldDB" id="A0A0C9XVC5"/>
<reference evidence="2" key="2">
    <citation type="submission" date="2015-01" db="EMBL/GenBank/DDBJ databases">
        <title>Evolutionary Origins and Diversification of the Mycorrhizal Mutualists.</title>
        <authorList>
            <consortium name="DOE Joint Genome Institute"/>
            <consortium name="Mycorrhizal Genomics Consortium"/>
            <person name="Kohler A."/>
            <person name="Kuo A."/>
            <person name="Nagy L.G."/>
            <person name="Floudas D."/>
            <person name="Copeland A."/>
            <person name="Barry K.W."/>
            <person name="Cichocki N."/>
            <person name="Veneault-Fourrey C."/>
            <person name="LaButti K."/>
            <person name="Lindquist E.A."/>
            <person name="Lipzen A."/>
            <person name="Lundell T."/>
            <person name="Morin E."/>
            <person name="Murat C."/>
            <person name="Riley R."/>
            <person name="Ohm R."/>
            <person name="Sun H."/>
            <person name="Tunlid A."/>
            <person name="Henrissat B."/>
            <person name="Grigoriev I.V."/>
            <person name="Hibbett D.S."/>
            <person name="Martin F."/>
        </authorList>
    </citation>
    <scope>NUCLEOTIDE SEQUENCE [LARGE SCALE GENOMIC DNA]</scope>
    <source>
        <strain evidence="2">LaAM-08-1</strain>
    </source>
</reference>
<name>A0A0C9XVC5_9AGAR</name>
<dbReference type="Proteomes" id="UP000054477">
    <property type="component" value="Unassembled WGS sequence"/>
</dbReference>
<proteinExistence type="predicted"/>
<dbReference type="HOGENOM" id="CLU_2109437_0_0_1"/>
<dbReference type="EMBL" id="KN838605">
    <property type="protein sequence ID" value="KIK01552.1"/>
    <property type="molecule type" value="Genomic_DNA"/>
</dbReference>
<evidence type="ECO:0000313" key="1">
    <source>
        <dbReference type="EMBL" id="KIK01552.1"/>
    </source>
</evidence>
<sequence length="115" mass="12708">MGAWAGRCVIAHLDDFWGAFLKIPCIVSPGQHCRAGEAVLVALAVALSTRHMDSSILTSSVLWSSIPLPFRRVMYHSRVICFQFPLAFFSAVAKLTFVLKSVGQRCAIAPFEFTY</sequence>
<protein>
    <submittedName>
        <fullName evidence="1">Uncharacterized protein</fullName>
    </submittedName>
</protein>